<evidence type="ECO:0000256" key="16">
    <source>
        <dbReference type="ARBA" id="ARBA00029570"/>
    </source>
</evidence>
<dbReference type="InterPro" id="IPR027417">
    <property type="entry name" value="P-loop_NTPase"/>
</dbReference>
<evidence type="ECO:0000313" key="20">
    <source>
        <dbReference type="EMBL" id="ABL00405.1"/>
    </source>
</evidence>
<dbReference type="eggNOG" id="COG2087">
    <property type="taxonomic scope" value="Bacteria"/>
</dbReference>
<dbReference type="RefSeq" id="WP_011736646.1">
    <property type="nucleotide sequence ID" value="NC_008609.1"/>
</dbReference>
<dbReference type="GO" id="GO:0043752">
    <property type="term" value="F:adenosylcobinamide kinase activity"/>
    <property type="evidence" value="ECO:0007669"/>
    <property type="project" value="UniProtKB-EC"/>
</dbReference>
<feature type="binding site" evidence="19">
    <location>
        <begin position="9"/>
        <end position="16"/>
    </location>
    <ligand>
        <name>GTP</name>
        <dbReference type="ChEBI" id="CHEBI:37565"/>
    </ligand>
</feature>
<comment type="pathway">
    <text evidence="6">Cofactor biosynthesis; adenosylcobalamin biosynthesis; adenosylcobalamin from cob(II)yrinate a,c-diamide: step 5/7.</text>
</comment>
<evidence type="ECO:0000256" key="1">
    <source>
        <dbReference type="ARBA" id="ARBA00000312"/>
    </source>
</evidence>
<evidence type="ECO:0000256" key="19">
    <source>
        <dbReference type="PIRSR" id="PIRSR006135-2"/>
    </source>
</evidence>
<accession>A1AST4</accession>
<dbReference type="CDD" id="cd00544">
    <property type="entry name" value="CobU"/>
    <property type="match status" value="1"/>
</dbReference>
<feature type="binding site" evidence="19">
    <location>
        <position position="84"/>
    </location>
    <ligand>
        <name>GTP</name>
        <dbReference type="ChEBI" id="CHEBI:37565"/>
    </ligand>
</feature>
<reference evidence="20 21" key="1">
    <citation type="submission" date="2006-10" db="EMBL/GenBank/DDBJ databases">
        <title>Complete sequence of chromosome of Pelobacter propionicus DSM 2379.</title>
        <authorList>
            <consortium name="US DOE Joint Genome Institute"/>
            <person name="Copeland A."/>
            <person name="Lucas S."/>
            <person name="Lapidus A."/>
            <person name="Barry K."/>
            <person name="Detter J.C."/>
            <person name="Glavina del Rio T."/>
            <person name="Hammon N."/>
            <person name="Israni S."/>
            <person name="Dalin E."/>
            <person name="Tice H."/>
            <person name="Pitluck S."/>
            <person name="Saunders E."/>
            <person name="Brettin T."/>
            <person name="Bruce D."/>
            <person name="Han C."/>
            <person name="Tapia R."/>
            <person name="Schmutz J."/>
            <person name="Larimer F."/>
            <person name="Land M."/>
            <person name="Hauser L."/>
            <person name="Kyrpides N."/>
            <person name="Kim E."/>
            <person name="Lovley D."/>
            <person name="Richardson P."/>
        </authorList>
    </citation>
    <scope>NUCLEOTIDE SEQUENCE [LARGE SCALE GENOMIC DNA]</scope>
    <source>
        <strain evidence="21">DSM 2379 / NBRC 103807 / OttBd1</strain>
    </source>
</reference>
<organism evidence="20 21">
    <name type="scientific">Pelobacter propionicus (strain DSM 2379 / NBRC 103807 / OttBd1)</name>
    <dbReference type="NCBI Taxonomy" id="338966"/>
    <lineage>
        <taxon>Bacteria</taxon>
        <taxon>Pseudomonadati</taxon>
        <taxon>Thermodesulfobacteriota</taxon>
        <taxon>Desulfuromonadia</taxon>
        <taxon>Desulfuromonadales</taxon>
        <taxon>Desulfuromonadaceae</taxon>
        <taxon>Pelobacter</taxon>
    </lineage>
</organism>
<protein>
    <recommendedName>
        <fullName evidence="16">Adenosylcobinamide kinase</fullName>
        <ecNumber evidence="8">2.7.1.156</ecNumber>
        <ecNumber evidence="9">2.7.7.62</ecNumber>
    </recommendedName>
    <alternativeName>
        <fullName evidence="17">Adenosylcobinamide-phosphate guanylyltransferase</fullName>
    </alternativeName>
</protein>
<dbReference type="Proteomes" id="UP000006732">
    <property type="component" value="Chromosome"/>
</dbReference>
<dbReference type="EC" id="2.7.7.62" evidence="9"/>
<comment type="catalytic activity">
    <reaction evidence="2">
        <text>adenosylcob(III)inamide phosphate + GTP + H(+) = adenosylcob(III)inamide-GDP + diphosphate</text>
        <dbReference type="Rhea" id="RHEA:22712"/>
        <dbReference type="ChEBI" id="CHEBI:15378"/>
        <dbReference type="ChEBI" id="CHEBI:33019"/>
        <dbReference type="ChEBI" id="CHEBI:37565"/>
        <dbReference type="ChEBI" id="CHEBI:58502"/>
        <dbReference type="ChEBI" id="CHEBI:60487"/>
        <dbReference type="EC" id="2.7.7.62"/>
    </reaction>
</comment>
<evidence type="ECO:0000313" key="21">
    <source>
        <dbReference type="Proteomes" id="UP000006732"/>
    </source>
</evidence>
<dbReference type="KEGG" id="ppd:Ppro_2805"/>
<feature type="active site" description="GMP-histidine intermediate" evidence="18">
    <location>
        <position position="50"/>
    </location>
</feature>
<dbReference type="NCBIfam" id="NF004469">
    <property type="entry name" value="PRK05800.1"/>
    <property type="match status" value="1"/>
</dbReference>
<gene>
    <name evidence="20" type="ordered locus">Ppro_2805</name>
</gene>
<keyword evidence="12 19" id="KW-0547">Nucleotide-binding</keyword>
<dbReference type="PANTHER" id="PTHR34848:SF1">
    <property type="entry name" value="BIFUNCTIONAL ADENOSYLCOBALAMIN BIOSYNTHESIS PROTEIN COBU"/>
    <property type="match status" value="1"/>
</dbReference>
<evidence type="ECO:0000256" key="7">
    <source>
        <dbReference type="ARBA" id="ARBA00007490"/>
    </source>
</evidence>
<keyword evidence="15 19" id="KW-0342">GTP-binding</keyword>
<evidence type="ECO:0000256" key="17">
    <source>
        <dbReference type="ARBA" id="ARBA00030571"/>
    </source>
</evidence>
<comment type="pathway">
    <text evidence="5">Cofactor biosynthesis; adenosylcobalamin biosynthesis; adenosylcobalamin from cob(II)yrinate a,c-diamide: step 6/7.</text>
</comment>
<evidence type="ECO:0000256" key="12">
    <source>
        <dbReference type="ARBA" id="ARBA00022741"/>
    </source>
</evidence>
<dbReference type="Pfam" id="PF02283">
    <property type="entry name" value="CobU"/>
    <property type="match status" value="1"/>
</dbReference>
<sequence>MARTLFITGGARSGKSAFAEQLAMGFGAPLGYLATARSLDGEMDARIGKHQERRGTAWHTIEEPLHLAQTLRDQDGAFKAILVDCLTLWLTNLLLLDEEPADDSEERVMADVRQLETTLATMATPVIIVSNEVGMGIVPEHRLGRIFRDLAGRANQALAATADEAWLVASGIPLRLK</sequence>
<dbReference type="Gene3D" id="3.40.50.300">
    <property type="entry name" value="P-loop containing nucleotide triphosphate hydrolases"/>
    <property type="match status" value="1"/>
</dbReference>
<dbReference type="EMBL" id="CP000482">
    <property type="protein sequence ID" value="ABL00405.1"/>
    <property type="molecule type" value="Genomic_DNA"/>
</dbReference>
<evidence type="ECO:0000256" key="13">
    <source>
        <dbReference type="ARBA" id="ARBA00022777"/>
    </source>
</evidence>
<proteinExistence type="inferred from homology"/>
<evidence type="ECO:0000256" key="5">
    <source>
        <dbReference type="ARBA" id="ARBA00004692"/>
    </source>
</evidence>
<evidence type="ECO:0000256" key="8">
    <source>
        <dbReference type="ARBA" id="ARBA00012016"/>
    </source>
</evidence>
<feature type="binding site" evidence="19">
    <location>
        <position position="62"/>
    </location>
    <ligand>
        <name>GTP</name>
        <dbReference type="ChEBI" id="CHEBI:37565"/>
    </ligand>
</feature>
<dbReference type="UniPathway" id="UPA00148">
    <property type="reaction ID" value="UER00236"/>
</dbReference>
<dbReference type="STRING" id="338966.Ppro_2805"/>
<dbReference type="SUPFAM" id="SSF52540">
    <property type="entry name" value="P-loop containing nucleoside triphosphate hydrolases"/>
    <property type="match status" value="1"/>
</dbReference>
<keyword evidence="13 20" id="KW-0418">Kinase</keyword>
<keyword evidence="21" id="KW-1185">Reference proteome</keyword>
<comment type="function">
    <text evidence="4">Catalyzes ATP-dependent phosphorylation of adenosylcobinamide and addition of GMP to adenosylcobinamide phosphate.</text>
</comment>
<comment type="catalytic activity">
    <reaction evidence="3">
        <text>adenosylcob(III)inamide + GTP = adenosylcob(III)inamide phosphate + GDP + H(+)</text>
        <dbReference type="Rhea" id="RHEA:15765"/>
        <dbReference type="ChEBI" id="CHEBI:2480"/>
        <dbReference type="ChEBI" id="CHEBI:15378"/>
        <dbReference type="ChEBI" id="CHEBI:37565"/>
        <dbReference type="ChEBI" id="CHEBI:58189"/>
        <dbReference type="ChEBI" id="CHEBI:58502"/>
        <dbReference type="EC" id="2.7.1.156"/>
    </reaction>
</comment>
<keyword evidence="14" id="KW-0067">ATP-binding</keyword>
<dbReference type="GO" id="GO:0009236">
    <property type="term" value="P:cobalamin biosynthetic process"/>
    <property type="evidence" value="ECO:0007669"/>
    <property type="project" value="UniProtKB-UniPathway"/>
</dbReference>
<evidence type="ECO:0000256" key="15">
    <source>
        <dbReference type="ARBA" id="ARBA00023134"/>
    </source>
</evidence>
<dbReference type="EC" id="2.7.1.156" evidence="8"/>
<dbReference type="OrthoDB" id="9788370at2"/>
<dbReference type="AlphaFoldDB" id="A1AST4"/>
<evidence type="ECO:0000256" key="3">
    <source>
        <dbReference type="ARBA" id="ARBA00001522"/>
    </source>
</evidence>
<dbReference type="GO" id="GO:0005525">
    <property type="term" value="F:GTP binding"/>
    <property type="evidence" value="ECO:0007669"/>
    <property type="project" value="UniProtKB-KW"/>
</dbReference>
<evidence type="ECO:0000256" key="6">
    <source>
        <dbReference type="ARBA" id="ARBA00005159"/>
    </source>
</evidence>
<dbReference type="InterPro" id="IPR003203">
    <property type="entry name" value="CobU/CobP"/>
</dbReference>
<evidence type="ECO:0000256" key="4">
    <source>
        <dbReference type="ARBA" id="ARBA00003889"/>
    </source>
</evidence>
<feature type="binding site" evidence="19">
    <location>
        <begin position="34"/>
        <end position="36"/>
    </location>
    <ligand>
        <name>GTP</name>
        <dbReference type="ChEBI" id="CHEBI:37565"/>
    </ligand>
</feature>
<evidence type="ECO:0000256" key="2">
    <source>
        <dbReference type="ARBA" id="ARBA00000711"/>
    </source>
</evidence>
<evidence type="ECO:0000256" key="11">
    <source>
        <dbReference type="ARBA" id="ARBA00022679"/>
    </source>
</evidence>
<dbReference type="GO" id="GO:0005524">
    <property type="term" value="F:ATP binding"/>
    <property type="evidence" value="ECO:0007669"/>
    <property type="project" value="UniProtKB-KW"/>
</dbReference>
<evidence type="ECO:0000256" key="10">
    <source>
        <dbReference type="ARBA" id="ARBA00022573"/>
    </source>
</evidence>
<evidence type="ECO:0000256" key="14">
    <source>
        <dbReference type="ARBA" id="ARBA00022840"/>
    </source>
</evidence>
<dbReference type="PIRSF" id="PIRSF006135">
    <property type="entry name" value="CobU"/>
    <property type="match status" value="1"/>
</dbReference>
<evidence type="ECO:0000256" key="9">
    <source>
        <dbReference type="ARBA" id="ARBA00012523"/>
    </source>
</evidence>
<keyword evidence="10" id="KW-0169">Cobalamin biosynthesis</keyword>
<keyword evidence="11 20" id="KW-0808">Transferase</keyword>
<name>A1AST4_PELPD</name>
<comment type="similarity">
    <text evidence="7">Belongs to the CobU/CobP family.</text>
</comment>
<evidence type="ECO:0000256" key="18">
    <source>
        <dbReference type="PIRSR" id="PIRSR006135-1"/>
    </source>
</evidence>
<dbReference type="GO" id="GO:0008820">
    <property type="term" value="F:cobinamide phosphate guanylyltransferase activity"/>
    <property type="evidence" value="ECO:0007669"/>
    <property type="project" value="UniProtKB-EC"/>
</dbReference>
<dbReference type="PANTHER" id="PTHR34848">
    <property type="match status" value="1"/>
</dbReference>
<dbReference type="HOGENOM" id="CLU_094161_0_1_7"/>
<comment type="catalytic activity">
    <reaction evidence="1">
        <text>adenosylcob(III)inamide + ATP = adenosylcob(III)inamide phosphate + ADP + H(+)</text>
        <dbReference type="Rhea" id="RHEA:15769"/>
        <dbReference type="ChEBI" id="CHEBI:2480"/>
        <dbReference type="ChEBI" id="CHEBI:15378"/>
        <dbReference type="ChEBI" id="CHEBI:30616"/>
        <dbReference type="ChEBI" id="CHEBI:58502"/>
        <dbReference type="ChEBI" id="CHEBI:456216"/>
        <dbReference type="EC" id="2.7.1.156"/>
    </reaction>
</comment>